<dbReference type="Proteomes" id="UP000292957">
    <property type="component" value="Unassembled WGS sequence"/>
</dbReference>
<dbReference type="EMBL" id="ML143398">
    <property type="protein sequence ID" value="TBU31680.1"/>
    <property type="molecule type" value="Genomic_DNA"/>
</dbReference>
<dbReference type="InterPro" id="IPR000719">
    <property type="entry name" value="Prot_kinase_dom"/>
</dbReference>
<sequence length="374" mass="43179">MPASTDVHEAPRPHPLSHEVLQGGLYADEFFWRDHQPWLADSGYMLRPRYRQDWEPSWLKTKKDPLFCEDGKGTLRVKVMDAVRTSDGRVVVLKQVKKSYTPDEEEMNRLFTQSADSQNHVAPVYEVLQSPLDEDIIFLVMPYLVRINTVKFATIGEVVECLRQLFEGLCFMHRNHVAHCDIHVNNILMDPVPLFSELPHPVRLYKSYDFKRRVTQHTRTAHPTTYYYIDLGLSNRCDPPGASPLIHVSIGGDRTVPEYKDPSALRDPYKIDVYCLGNVIREEFLEEHDCFDFFKPLVVEMMQIDPGQRPSAEEAFARFEQLRASLTERTLRSRVIARGEFKVAGLYRACRHAFRTLYWFATGTPALPAPHGSL</sequence>
<dbReference type="GO" id="GO:0004672">
    <property type="term" value="F:protein kinase activity"/>
    <property type="evidence" value="ECO:0007669"/>
    <property type="project" value="InterPro"/>
</dbReference>
<dbReference type="AlphaFoldDB" id="A0A4Q9MUQ0"/>
<dbReference type="PROSITE" id="PS50011">
    <property type="entry name" value="PROTEIN_KINASE_DOM"/>
    <property type="match status" value="1"/>
</dbReference>
<gene>
    <name evidence="2" type="ORF">BD311DRAFT_101866</name>
</gene>
<evidence type="ECO:0000313" key="2">
    <source>
        <dbReference type="EMBL" id="TBU31680.1"/>
    </source>
</evidence>
<evidence type="ECO:0000259" key="1">
    <source>
        <dbReference type="PROSITE" id="PS50011"/>
    </source>
</evidence>
<dbReference type="PANTHER" id="PTHR44167">
    <property type="entry name" value="OVARIAN-SPECIFIC SERINE/THREONINE-PROTEIN KINASE LOK-RELATED"/>
    <property type="match status" value="1"/>
</dbReference>
<accession>A0A4Q9MUQ0</accession>
<dbReference type="Pfam" id="PF00069">
    <property type="entry name" value="Pkinase"/>
    <property type="match status" value="1"/>
</dbReference>
<keyword evidence="2" id="KW-0808">Transferase</keyword>
<dbReference type="SMART" id="SM00220">
    <property type="entry name" value="S_TKc"/>
    <property type="match status" value="1"/>
</dbReference>
<feature type="domain" description="Protein kinase" evidence="1">
    <location>
        <begin position="64"/>
        <end position="374"/>
    </location>
</feature>
<proteinExistence type="predicted"/>
<dbReference type="CDD" id="cd00180">
    <property type="entry name" value="PKc"/>
    <property type="match status" value="1"/>
</dbReference>
<dbReference type="Gene3D" id="1.10.510.10">
    <property type="entry name" value="Transferase(Phosphotransferase) domain 1"/>
    <property type="match status" value="1"/>
</dbReference>
<dbReference type="OrthoDB" id="2732257at2759"/>
<organism evidence="2">
    <name type="scientific">Dichomitus squalens</name>
    <dbReference type="NCBI Taxonomy" id="114155"/>
    <lineage>
        <taxon>Eukaryota</taxon>
        <taxon>Fungi</taxon>
        <taxon>Dikarya</taxon>
        <taxon>Basidiomycota</taxon>
        <taxon>Agaricomycotina</taxon>
        <taxon>Agaricomycetes</taxon>
        <taxon>Polyporales</taxon>
        <taxon>Polyporaceae</taxon>
        <taxon>Dichomitus</taxon>
    </lineage>
</organism>
<dbReference type="PANTHER" id="PTHR44167:SF24">
    <property type="entry name" value="SERINE_THREONINE-PROTEIN KINASE CHK2"/>
    <property type="match status" value="1"/>
</dbReference>
<protein>
    <submittedName>
        <fullName evidence="2">Kinase-like domain-containing protein</fullName>
    </submittedName>
</protein>
<reference evidence="2" key="1">
    <citation type="submission" date="2019-01" db="EMBL/GenBank/DDBJ databases">
        <title>Draft genome sequences of three monokaryotic isolates of the white-rot basidiomycete fungus Dichomitus squalens.</title>
        <authorList>
            <consortium name="DOE Joint Genome Institute"/>
            <person name="Lopez S.C."/>
            <person name="Andreopoulos B."/>
            <person name="Pangilinan J."/>
            <person name="Lipzen A."/>
            <person name="Riley R."/>
            <person name="Ahrendt S."/>
            <person name="Ng V."/>
            <person name="Barry K."/>
            <person name="Daum C."/>
            <person name="Grigoriev I.V."/>
            <person name="Hilden K.S."/>
            <person name="Makela M.R."/>
            <person name="de Vries R.P."/>
        </authorList>
    </citation>
    <scope>NUCLEOTIDE SEQUENCE [LARGE SCALE GENOMIC DNA]</scope>
    <source>
        <strain evidence="2">OM18370.1</strain>
    </source>
</reference>
<name>A0A4Q9MUQ0_9APHY</name>
<keyword evidence="2" id="KW-0418">Kinase</keyword>
<dbReference type="InterPro" id="IPR011009">
    <property type="entry name" value="Kinase-like_dom_sf"/>
</dbReference>
<dbReference type="SUPFAM" id="SSF56112">
    <property type="entry name" value="Protein kinase-like (PK-like)"/>
    <property type="match status" value="1"/>
</dbReference>
<dbReference type="GO" id="GO:0005524">
    <property type="term" value="F:ATP binding"/>
    <property type="evidence" value="ECO:0007669"/>
    <property type="project" value="InterPro"/>
</dbReference>